<proteinExistence type="predicted"/>
<gene>
    <name evidence="1" type="ORF">COW49_02060</name>
</gene>
<evidence type="ECO:0000313" key="2">
    <source>
        <dbReference type="Proteomes" id="UP000228497"/>
    </source>
</evidence>
<dbReference type="AlphaFoldDB" id="A0A2M7FCM6"/>
<organism evidence="1 2">
    <name type="scientific">Candidatus Kaiserbacteria bacterium CG17_big_fil_post_rev_8_21_14_2_50_51_7</name>
    <dbReference type="NCBI Taxonomy" id="1974613"/>
    <lineage>
        <taxon>Bacteria</taxon>
        <taxon>Candidatus Kaiseribacteriota</taxon>
    </lineage>
</organism>
<comment type="caution">
    <text evidence="1">The sequence shown here is derived from an EMBL/GenBank/DDBJ whole genome shotgun (WGS) entry which is preliminary data.</text>
</comment>
<dbReference type="Proteomes" id="UP000228497">
    <property type="component" value="Unassembled WGS sequence"/>
</dbReference>
<protein>
    <submittedName>
        <fullName evidence="1">Uncharacterized protein</fullName>
    </submittedName>
</protein>
<dbReference type="EMBL" id="PFFD01000094">
    <property type="protein sequence ID" value="PIV87006.1"/>
    <property type="molecule type" value="Genomic_DNA"/>
</dbReference>
<accession>A0A2M7FCM6</accession>
<reference evidence="2" key="1">
    <citation type="submission" date="2017-09" db="EMBL/GenBank/DDBJ databases">
        <title>Depth-based differentiation of microbial function through sediment-hosted aquifers and enrichment of novel symbionts in the deep terrestrial subsurface.</title>
        <authorList>
            <person name="Probst A.J."/>
            <person name="Ladd B."/>
            <person name="Jarett J.K."/>
            <person name="Geller-Mcgrath D.E."/>
            <person name="Sieber C.M.K."/>
            <person name="Emerson J.B."/>
            <person name="Anantharaman K."/>
            <person name="Thomas B.C."/>
            <person name="Malmstrom R."/>
            <person name="Stieglmeier M."/>
            <person name="Klingl A."/>
            <person name="Woyke T."/>
            <person name="Ryan C.M."/>
            <person name="Banfield J.F."/>
        </authorList>
    </citation>
    <scope>NUCLEOTIDE SEQUENCE [LARGE SCALE GENOMIC DNA]</scope>
</reference>
<sequence>MKICTKFGRGYLSIKGIHMEKSHHSLLRRLAKKDLAIDISSHYSIIRARIAGTVITVSYPAICLFVQSRLMSRGKDGLYRLTDKGKDIAKEKWFDERKEQLGFMGAERETK</sequence>
<evidence type="ECO:0000313" key="1">
    <source>
        <dbReference type="EMBL" id="PIV87006.1"/>
    </source>
</evidence>
<name>A0A2M7FCM6_9BACT</name>